<evidence type="ECO:0000313" key="2">
    <source>
        <dbReference type="EMBL" id="CAI9941149.1"/>
    </source>
</evidence>
<accession>A0AA86PUQ5</accession>
<comment type="caution">
    <text evidence="2">The sequence shown here is derived from an EMBL/GenBank/DDBJ whole genome shotgun (WGS) entry which is preliminary data.</text>
</comment>
<evidence type="ECO:0000313" key="6">
    <source>
        <dbReference type="Proteomes" id="UP001642409"/>
    </source>
</evidence>
<dbReference type="EMBL" id="CATOUU010000687">
    <property type="protein sequence ID" value="CAI9941149.1"/>
    <property type="molecule type" value="Genomic_DNA"/>
</dbReference>
<keyword evidence="6" id="KW-1185">Reference proteome</keyword>
<sequence>MQPRKLFRHNEYYNLCETHDNHLRNVQVLNKKLSEIYGTETLSFGNEPQRADMEVDHFVKSVLHSFIYRNMPILKDPLANPYKDYLREVKTDQDHIREPLPYTLEAVVKEQKPERMEYLKYVTYYSQIEKIFCILEQIKAKFTDTYVPAGAKYFAKPNLLTYNTQRYRKDVEDCRLNTMFTTVYENHRGLALNERLLERANLLLNWTDLIKIEKFGKLILNKKKLKVQVQALSEQGGNLSKVFAVFILEIVRK</sequence>
<reference evidence="3 6" key="2">
    <citation type="submission" date="2024-07" db="EMBL/GenBank/DDBJ databases">
        <authorList>
            <person name="Akdeniz Z."/>
        </authorList>
    </citation>
    <scope>NUCLEOTIDE SEQUENCE [LARGE SCALE GENOMIC DNA]</scope>
</reference>
<proteinExistence type="predicted"/>
<name>A0AA86PUQ5_9EUKA</name>
<organism evidence="2">
    <name type="scientific">Hexamita inflata</name>
    <dbReference type="NCBI Taxonomy" id="28002"/>
    <lineage>
        <taxon>Eukaryota</taxon>
        <taxon>Metamonada</taxon>
        <taxon>Diplomonadida</taxon>
        <taxon>Hexamitidae</taxon>
        <taxon>Hexamitinae</taxon>
        <taxon>Hexamita</taxon>
    </lineage>
</organism>
<evidence type="ECO:0000313" key="3">
    <source>
        <dbReference type="EMBL" id="CAL6000337.1"/>
    </source>
</evidence>
<reference evidence="2" key="1">
    <citation type="submission" date="2023-06" db="EMBL/GenBank/DDBJ databases">
        <authorList>
            <person name="Kurt Z."/>
        </authorList>
    </citation>
    <scope>NUCLEOTIDE SEQUENCE</scope>
</reference>
<dbReference type="EMBL" id="CATOUU010000591">
    <property type="protein sequence ID" value="CAI9935042.1"/>
    <property type="molecule type" value="Genomic_DNA"/>
</dbReference>
<gene>
    <name evidence="3" type="ORF">HINF_LOCUS16647</name>
    <name evidence="1" type="ORF">HINF_LOCUS22687</name>
    <name evidence="4" type="ORF">HINF_LOCUS25330</name>
    <name evidence="2" type="ORF">HINF_LOCUS28794</name>
    <name evidence="5" type="ORF">HINF_LOCUS78065</name>
</gene>
<evidence type="ECO:0000313" key="4">
    <source>
        <dbReference type="EMBL" id="CAL6016067.1"/>
    </source>
</evidence>
<protein>
    <submittedName>
        <fullName evidence="2">Uncharacterized protein</fullName>
    </submittedName>
</protein>
<dbReference type="EMBL" id="CAXDID020000041">
    <property type="protein sequence ID" value="CAL6000337.1"/>
    <property type="molecule type" value="Genomic_DNA"/>
</dbReference>
<evidence type="ECO:0000313" key="5">
    <source>
        <dbReference type="EMBL" id="CAL6114562.1"/>
    </source>
</evidence>
<dbReference type="EMBL" id="CAXDID020000804">
    <property type="protein sequence ID" value="CAL6114562.1"/>
    <property type="molecule type" value="Genomic_DNA"/>
</dbReference>
<dbReference type="AlphaFoldDB" id="A0AA86PUQ5"/>
<evidence type="ECO:0000313" key="1">
    <source>
        <dbReference type="EMBL" id="CAI9935042.1"/>
    </source>
</evidence>
<dbReference type="EMBL" id="CAXDID020000075">
    <property type="protein sequence ID" value="CAL6016067.1"/>
    <property type="molecule type" value="Genomic_DNA"/>
</dbReference>
<dbReference type="Proteomes" id="UP001642409">
    <property type="component" value="Unassembled WGS sequence"/>
</dbReference>